<evidence type="ECO:0000256" key="4">
    <source>
        <dbReference type="ARBA" id="ARBA00022832"/>
    </source>
</evidence>
<feature type="binding site" evidence="8">
    <location>
        <position position="8"/>
    </location>
    <ligand>
        <name>Mg(2+)</name>
        <dbReference type="ChEBI" id="CHEBI:18420"/>
    </ligand>
</feature>
<comment type="cofactor">
    <cofactor evidence="8">
        <name>Mg(2+)</name>
        <dbReference type="ChEBI" id="CHEBI:18420"/>
    </cofactor>
</comment>
<keyword evidence="8" id="KW-0963">Cytoplasm</keyword>
<dbReference type="RefSeq" id="WP_353893058.1">
    <property type="nucleotide sequence ID" value="NZ_CP159485.1"/>
</dbReference>
<gene>
    <name evidence="8" type="primary">acpS</name>
    <name evidence="10" type="ORF">PRVXH_002463</name>
</gene>
<evidence type="ECO:0000256" key="6">
    <source>
        <dbReference type="ARBA" id="ARBA00023098"/>
    </source>
</evidence>
<dbReference type="AlphaFoldDB" id="A0AAU8HSR6"/>
<dbReference type="GO" id="GO:0006633">
    <property type="term" value="P:fatty acid biosynthetic process"/>
    <property type="evidence" value="ECO:0007669"/>
    <property type="project" value="UniProtKB-UniRule"/>
</dbReference>
<dbReference type="HAMAP" id="MF_00101">
    <property type="entry name" value="AcpS"/>
    <property type="match status" value="1"/>
</dbReference>
<dbReference type="Pfam" id="PF01648">
    <property type="entry name" value="ACPS"/>
    <property type="match status" value="1"/>
</dbReference>
<dbReference type="NCBIfam" id="NF000832">
    <property type="entry name" value="PRK00070.3-2"/>
    <property type="match status" value="1"/>
</dbReference>
<keyword evidence="3 8" id="KW-0479">Metal-binding</keyword>
<accession>A0AAU8HSR6</accession>
<name>A0AAU8HSR6_9FIRM</name>
<feature type="domain" description="4'-phosphopantetheinyl transferase" evidence="9">
    <location>
        <begin position="4"/>
        <end position="94"/>
    </location>
</feature>
<comment type="subcellular location">
    <subcellularLocation>
        <location evidence="8">Cytoplasm</location>
    </subcellularLocation>
</comment>
<evidence type="ECO:0000256" key="1">
    <source>
        <dbReference type="ARBA" id="ARBA00022516"/>
    </source>
</evidence>
<keyword evidence="1 8" id="KW-0444">Lipid biosynthesis</keyword>
<dbReference type="Gene3D" id="3.90.470.20">
    <property type="entry name" value="4'-phosphopantetheinyl transferase domain"/>
    <property type="match status" value="1"/>
</dbReference>
<reference evidence="10" key="1">
    <citation type="journal article" date="2018" name="Antonie Van Leeuwenhoek">
        <title>Proteinivorax hydrogeniformans sp. nov., an anaerobic, haloalkaliphilic bacterium fermenting proteinaceous compounds with high hydrogen production.</title>
        <authorList>
            <person name="Boltyanskaya Y."/>
            <person name="Detkova E."/>
            <person name="Pimenov N."/>
            <person name="Kevbrin V."/>
        </authorList>
    </citation>
    <scope>NUCLEOTIDE SEQUENCE</scope>
    <source>
        <strain evidence="10">Z-710</strain>
    </source>
</reference>
<dbReference type="SUPFAM" id="SSF56214">
    <property type="entry name" value="4'-phosphopantetheinyl transferase"/>
    <property type="match status" value="1"/>
</dbReference>
<dbReference type="GO" id="GO:0005737">
    <property type="term" value="C:cytoplasm"/>
    <property type="evidence" value="ECO:0007669"/>
    <property type="project" value="UniProtKB-SubCell"/>
</dbReference>
<keyword evidence="4 8" id="KW-0276">Fatty acid metabolism</keyword>
<dbReference type="GO" id="GO:0000287">
    <property type="term" value="F:magnesium ion binding"/>
    <property type="evidence" value="ECO:0007669"/>
    <property type="project" value="UniProtKB-UniRule"/>
</dbReference>
<evidence type="ECO:0000259" key="9">
    <source>
        <dbReference type="Pfam" id="PF01648"/>
    </source>
</evidence>
<keyword evidence="2 8" id="KW-0808">Transferase</keyword>
<dbReference type="NCBIfam" id="TIGR00516">
    <property type="entry name" value="acpS"/>
    <property type="match status" value="1"/>
</dbReference>
<evidence type="ECO:0000256" key="5">
    <source>
        <dbReference type="ARBA" id="ARBA00022842"/>
    </source>
</evidence>
<dbReference type="EC" id="2.7.8.7" evidence="8"/>
<keyword evidence="5 8" id="KW-0460">Magnesium</keyword>
<protein>
    <recommendedName>
        <fullName evidence="8">Holo-[acyl-carrier-protein] synthase</fullName>
        <shortName evidence="8">Holo-ACP synthase</shortName>
        <ecNumber evidence="8">2.7.8.7</ecNumber>
    </recommendedName>
    <alternativeName>
        <fullName evidence="8">4'-phosphopantetheinyl transferase AcpS</fullName>
    </alternativeName>
</protein>
<keyword evidence="6 8" id="KW-0443">Lipid metabolism</keyword>
<sequence length="121" mass="13401">MIFGVGTDIIEISRIEKVYNARGRRILERLFTQRELDSMSLDIATIAGRFAAKEAVAKSLGVGFGLISWKDIEIIKDKLGKPRVYLKGNAQKRARSLGISRLHLSISHSKTDAIAYVIAEG</sequence>
<dbReference type="NCBIfam" id="TIGR00556">
    <property type="entry name" value="pantethn_trn"/>
    <property type="match status" value="1"/>
</dbReference>
<evidence type="ECO:0000256" key="3">
    <source>
        <dbReference type="ARBA" id="ARBA00022723"/>
    </source>
</evidence>
<evidence type="ECO:0000256" key="2">
    <source>
        <dbReference type="ARBA" id="ARBA00022679"/>
    </source>
</evidence>
<comment type="similarity">
    <text evidence="8">Belongs to the P-Pant transferase superfamily. AcpS family.</text>
</comment>
<dbReference type="EMBL" id="CP159485">
    <property type="protein sequence ID" value="XCI28502.1"/>
    <property type="molecule type" value="Genomic_DNA"/>
</dbReference>
<feature type="binding site" evidence="8">
    <location>
        <position position="54"/>
    </location>
    <ligand>
        <name>Mg(2+)</name>
        <dbReference type="ChEBI" id="CHEBI:18420"/>
    </ligand>
</feature>
<dbReference type="InterPro" id="IPR004568">
    <property type="entry name" value="Ppantetheine-prot_Trfase_dom"/>
</dbReference>
<comment type="catalytic activity">
    <reaction evidence="8">
        <text>apo-[ACP] + CoA = holo-[ACP] + adenosine 3',5'-bisphosphate + H(+)</text>
        <dbReference type="Rhea" id="RHEA:12068"/>
        <dbReference type="Rhea" id="RHEA-COMP:9685"/>
        <dbReference type="Rhea" id="RHEA-COMP:9690"/>
        <dbReference type="ChEBI" id="CHEBI:15378"/>
        <dbReference type="ChEBI" id="CHEBI:29999"/>
        <dbReference type="ChEBI" id="CHEBI:57287"/>
        <dbReference type="ChEBI" id="CHEBI:58343"/>
        <dbReference type="ChEBI" id="CHEBI:64479"/>
        <dbReference type="EC" id="2.7.8.7"/>
    </reaction>
</comment>
<dbReference type="InterPro" id="IPR037143">
    <property type="entry name" value="4-PPantetheinyl_Trfase_dom_sf"/>
</dbReference>
<proteinExistence type="inferred from homology"/>
<evidence type="ECO:0000256" key="7">
    <source>
        <dbReference type="ARBA" id="ARBA00023160"/>
    </source>
</evidence>
<evidence type="ECO:0000313" key="10">
    <source>
        <dbReference type="EMBL" id="XCI28502.1"/>
    </source>
</evidence>
<keyword evidence="7 8" id="KW-0275">Fatty acid biosynthesis</keyword>
<dbReference type="InterPro" id="IPR008278">
    <property type="entry name" value="4-PPantetheinyl_Trfase_dom"/>
</dbReference>
<reference evidence="10" key="2">
    <citation type="submission" date="2024-06" db="EMBL/GenBank/DDBJ databases">
        <authorList>
            <person name="Petrova K.O."/>
            <person name="Toshchakov S.V."/>
            <person name="Boltjanskaja Y.V."/>
            <person name="Kevbrin V.V."/>
        </authorList>
    </citation>
    <scope>NUCLEOTIDE SEQUENCE</scope>
    <source>
        <strain evidence="10">Z-710</strain>
    </source>
</reference>
<dbReference type="InterPro" id="IPR002582">
    <property type="entry name" value="ACPS"/>
</dbReference>
<dbReference type="GO" id="GO:0008897">
    <property type="term" value="F:holo-[acyl-carrier-protein] synthase activity"/>
    <property type="evidence" value="ECO:0007669"/>
    <property type="project" value="UniProtKB-UniRule"/>
</dbReference>
<organism evidence="10">
    <name type="scientific">Proteinivorax hydrogeniformans</name>
    <dbReference type="NCBI Taxonomy" id="1826727"/>
    <lineage>
        <taxon>Bacteria</taxon>
        <taxon>Bacillati</taxon>
        <taxon>Bacillota</taxon>
        <taxon>Clostridia</taxon>
        <taxon>Eubacteriales</taxon>
        <taxon>Proteinivoracaceae</taxon>
        <taxon>Proteinivorax</taxon>
    </lineage>
</organism>
<comment type="function">
    <text evidence="8">Transfers the 4'-phosphopantetheine moiety from coenzyme A to a Ser of acyl-carrier-protein.</text>
</comment>
<evidence type="ECO:0000256" key="8">
    <source>
        <dbReference type="HAMAP-Rule" id="MF_00101"/>
    </source>
</evidence>